<sequence>MSLDAAALTGVWHLTAYTDVDAAGQTSDGPLGDEPRGLLFYSPRGYMSVSMMRTRSAADAENFMGYAGTWRLAGDQVIHEVAVSSHPHLVSTRQVRDAVLADGVLTLRGTSLLHGRRRQRLLTWRRLVVPHPLTEEDI</sequence>
<evidence type="ECO:0000313" key="3">
    <source>
        <dbReference type="Proteomes" id="UP001595765"/>
    </source>
</evidence>
<dbReference type="EMBL" id="JBHSBB010000008">
    <property type="protein sequence ID" value="MFC4031628.1"/>
    <property type="molecule type" value="Genomic_DNA"/>
</dbReference>
<comment type="caution">
    <text evidence="2">The sequence shown here is derived from an EMBL/GenBank/DDBJ whole genome shotgun (WGS) entry which is preliminary data.</text>
</comment>
<gene>
    <name evidence="2" type="ORF">ACFO3J_09075</name>
</gene>
<feature type="domain" description="Lipocalin-like" evidence="1">
    <location>
        <begin position="56"/>
        <end position="126"/>
    </location>
</feature>
<dbReference type="Proteomes" id="UP001595765">
    <property type="component" value="Unassembled WGS sequence"/>
</dbReference>
<dbReference type="RefSeq" id="WP_386427917.1">
    <property type="nucleotide sequence ID" value="NZ_JBHSBB010000008.1"/>
</dbReference>
<organism evidence="2 3">
    <name type="scientific">Streptomyces polygonati</name>
    <dbReference type="NCBI Taxonomy" id="1617087"/>
    <lineage>
        <taxon>Bacteria</taxon>
        <taxon>Bacillati</taxon>
        <taxon>Actinomycetota</taxon>
        <taxon>Actinomycetes</taxon>
        <taxon>Kitasatosporales</taxon>
        <taxon>Streptomycetaceae</taxon>
        <taxon>Streptomyces</taxon>
    </lineage>
</organism>
<proteinExistence type="predicted"/>
<feature type="domain" description="Lipocalin-like" evidence="1">
    <location>
        <begin position="10"/>
        <end position="55"/>
    </location>
</feature>
<keyword evidence="3" id="KW-1185">Reference proteome</keyword>
<dbReference type="Pfam" id="PF13924">
    <property type="entry name" value="Lipocalin_5"/>
    <property type="match status" value="2"/>
</dbReference>
<dbReference type="InterPro" id="IPR024311">
    <property type="entry name" value="Lipocalin-like"/>
</dbReference>
<evidence type="ECO:0000313" key="2">
    <source>
        <dbReference type="EMBL" id="MFC4031628.1"/>
    </source>
</evidence>
<reference evidence="3" key="1">
    <citation type="journal article" date="2019" name="Int. J. Syst. Evol. Microbiol.">
        <title>The Global Catalogue of Microorganisms (GCM) 10K type strain sequencing project: providing services to taxonomists for standard genome sequencing and annotation.</title>
        <authorList>
            <consortium name="The Broad Institute Genomics Platform"/>
            <consortium name="The Broad Institute Genome Sequencing Center for Infectious Disease"/>
            <person name="Wu L."/>
            <person name="Ma J."/>
        </authorList>
    </citation>
    <scope>NUCLEOTIDE SEQUENCE [LARGE SCALE GENOMIC DNA]</scope>
    <source>
        <strain evidence="3">CGMCC 4.7237</strain>
    </source>
</reference>
<evidence type="ECO:0000259" key="1">
    <source>
        <dbReference type="Pfam" id="PF13924"/>
    </source>
</evidence>
<name>A0ABV8HHU3_9ACTN</name>
<protein>
    <submittedName>
        <fullName evidence="2">Lipocalin-like domain-containing protein</fullName>
    </submittedName>
</protein>
<accession>A0ABV8HHU3</accession>